<dbReference type="Pfam" id="PF20684">
    <property type="entry name" value="Fung_rhodopsin"/>
    <property type="match status" value="1"/>
</dbReference>
<reference evidence="9" key="1">
    <citation type="journal article" date="2020" name="Stud. Mycol.">
        <title>101 Dothideomycetes genomes: A test case for predicting lifestyles and emergence of pathogens.</title>
        <authorList>
            <person name="Haridas S."/>
            <person name="Albert R."/>
            <person name="Binder M."/>
            <person name="Bloem J."/>
            <person name="LaButti K."/>
            <person name="Salamov A."/>
            <person name="Andreopoulos B."/>
            <person name="Baker S."/>
            <person name="Barry K."/>
            <person name="Bills G."/>
            <person name="Bluhm B."/>
            <person name="Cannon C."/>
            <person name="Castanera R."/>
            <person name="Culley D."/>
            <person name="Daum C."/>
            <person name="Ezra D."/>
            <person name="Gonzalez J."/>
            <person name="Henrissat B."/>
            <person name="Kuo A."/>
            <person name="Liang C."/>
            <person name="Lipzen A."/>
            <person name="Lutzoni F."/>
            <person name="Magnuson J."/>
            <person name="Mondo S."/>
            <person name="Nolan M."/>
            <person name="Ohm R."/>
            <person name="Pangilinan J."/>
            <person name="Park H.-J."/>
            <person name="Ramirez L."/>
            <person name="Alfaro M."/>
            <person name="Sun H."/>
            <person name="Tritt A."/>
            <person name="Yoshinaga Y."/>
            <person name="Zwiers L.-H."/>
            <person name="Turgeon B."/>
            <person name="Goodwin S."/>
            <person name="Spatafora J."/>
            <person name="Crous P."/>
            <person name="Grigoriev I."/>
        </authorList>
    </citation>
    <scope>NUCLEOTIDE SEQUENCE [LARGE SCALE GENOMIC DNA]</scope>
    <source>
        <strain evidence="9">CECT 20119</strain>
    </source>
</reference>
<dbReference type="OrthoDB" id="3903189at2759"/>
<comment type="similarity">
    <text evidence="5">Belongs to the SAT4 family.</text>
</comment>
<name>A0A6A6G611_9PEZI</name>
<keyword evidence="3 6" id="KW-1133">Transmembrane helix</keyword>
<proteinExistence type="inferred from homology"/>
<feature type="transmembrane region" description="Helical" evidence="6">
    <location>
        <begin position="6"/>
        <end position="26"/>
    </location>
</feature>
<feature type="transmembrane region" description="Helical" evidence="6">
    <location>
        <begin position="170"/>
        <end position="193"/>
    </location>
</feature>
<gene>
    <name evidence="8" type="ORF">BDZ85DRAFT_202729</name>
</gene>
<feature type="transmembrane region" description="Helical" evidence="6">
    <location>
        <begin position="94"/>
        <end position="111"/>
    </location>
</feature>
<dbReference type="PANTHER" id="PTHR33048">
    <property type="entry name" value="PTH11-LIKE INTEGRAL MEMBRANE PROTEIN (AFU_ORTHOLOGUE AFUA_5G11245)"/>
    <property type="match status" value="1"/>
</dbReference>
<comment type="subcellular location">
    <subcellularLocation>
        <location evidence="1">Membrane</location>
        <topology evidence="1">Multi-pass membrane protein</topology>
    </subcellularLocation>
</comment>
<keyword evidence="4 6" id="KW-0472">Membrane</keyword>
<protein>
    <recommendedName>
        <fullName evidence="7">Rhodopsin domain-containing protein</fullName>
    </recommendedName>
</protein>
<evidence type="ECO:0000256" key="1">
    <source>
        <dbReference type="ARBA" id="ARBA00004141"/>
    </source>
</evidence>
<feature type="transmembrane region" description="Helical" evidence="6">
    <location>
        <begin position="123"/>
        <end position="145"/>
    </location>
</feature>
<keyword evidence="9" id="KW-1185">Reference proteome</keyword>
<dbReference type="EMBL" id="ML992511">
    <property type="protein sequence ID" value="KAF2221003.1"/>
    <property type="molecule type" value="Genomic_DNA"/>
</dbReference>
<evidence type="ECO:0000313" key="9">
    <source>
        <dbReference type="Proteomes" id="UP000799538"/>
    </source>
</evidence>
<evidence type="ECO:0000256" key="3">
    <source>
        <dbReference type="ARBA" id="ARBA00022989"/>
    </source>
</evidence>
<evidence type="ECO:0000256" key="5">
    <source>
        <dbReference type="ARBA" id="ARBA00038359"/>
    </source>
</evidence>
<evidence type="ECO:0000313" key="8">
    <source>
        <dbReference type="EMBL" id="KAF2221003.1"/>
    </source>
</evidence>
<dbReference type="GO" id="GO:0016020">
    <property type="term" value="C:membrane"/>
    <property type="evidence" value="ECO:0007669"/>
    <property type="project" value="UniProtKB-SubCell"/>
</dbReference>
<organism evidence="8 9">
    <name type="scientific">Elsinoe ampelina</name>
    <dbReference type="NCBI Taxonomy" id="302913"/>
    <lineage>
        <taxon>Eukaryota</taxon>
        <taxon>Fungi</taxon>
        <taxon>Dikarya</taxon>
        <taxon>Ascomycota</taxon>
        <taxon>Pezizomycotina</taxon>
        <taxon>Dothideomycetes</taxon>
        <taxon>Dothideomycetidae</taxon>
        <taxon>Myriangiales</taxon>
        <taxon>Elsinoaceae</taxon>
        <taxon>Elsinoe</taxon>
    </lineage>
</organism>
<evidence type="ECO:0000256" key="4">
    <source>
        <dbReference type="ARBA" id="ARBA00023136"/>
    </source>
</evidence>
<feature type="domain" description="Rhodopsin" evidence="7">
    <location>
        <begin position="18"/>
        <end position="260"/>
    </location>
</feature>
<dbReference type="InterPro" id="IPR049326">
    <property type="entry name" value="Rhodopsin_dom_fungi"/>
</dbReference>
<evidence type="ECO:0000256" key="6">
    <source>
        <dbReference type="SAM" id="Phobius"/>
    </source>
</evidence>
<keyword evidence="2 6" id="KW-0812">Transmembrane</keyword>
<dbReference type="InterPro" id="IPR052337">
    <property type="entry name" value="SAT4-like"/>
</dbReference>
<accession>A0A6A6G611</accession>
<evidence type="ECO:0000256" key="2">
    <source>
        <dbReference type="ARBA" id="ARBA00022692"/>
    </source>
</evidence>
<feature type="transmembrane region" description="Helical" evidence="6">
    <location>
        <begin position="38"/>
        <end position="58"/>
    </location>
</feature>
<feature type="transmembrane region" description="Helical" evidence="6">
    <location>
        <begin position="205"/>
        <end position="225"/>
    </location>
</feature>
<dbReference type="AlphaFoldDB" id="A0A6A6G611"/>
<sequence length="374" mass="41704">MEEDGWAWFGVVTVICIMRFASRILQQGGVKNLQLDDWLMWIAYGFYTASIVALTTVAGTHSNLFHPGTDISHLTAEDIADRIHGSKYRVVAEQMQIGCIWTVKACVLIMYDRITKGRTEQKFVRALAAYTVLGWAVMEALYFGVWCRPFSQYWAVPTPNHQCSAATNHLITYTVFNLSTDVACLAIVLPMFVRTQMKPRKKIAICAIFSVGAFSMLAAILNKYYSFTNPFGVRWTEWYCHESSTNMLVANLPFVYTLLRRVFNLKSLDSTTGKYGTGSKIRSWWTGARSQIMSGGKGTEAATAVGGTMVGSTVLDKSRDLEKGRNMAGIRERDEDGISLEGQEGEFGMSYVEKGVMKTTVVTMSDERSSGESK</sequence>
<dbReference type="PANTHER" id="PTHR33048:SF47">
    <property type="entry name" value="INTEGRAL MEMBRANE PROTEIN-RELATED"/>
    <property type="match status" value="1"/>
</dbReference>
<evidence type="ECO:0000259" key="7">
    <source>
        <dbReference type="Pfam" id="PF20684"/>
    </source>
</evidence>
<dbReference type="Proteomes" id="UP000799538">
    <property type="component" value="Unassembled WGS sequence"/>
</dbReference>